<comment type="caution">
    <text evidence="3">The sequence shown here is derived from an EMBL/GenBank/DDBJ whole genome shotgun (WGS) entry which is preliminary data.</text>
</comment>
<keyword evidence="1" id="KW-0812">Transmembrane</keyword>
<proteinExistence type="predicted"/>
<evidence type="ECO:0000313" key="4">
    <source>
        <dbReference type="Proteomes" id="UP001198565"/>
    </source>
</evidence>
<evidence type="ECO:0000259" key="2">
    <source>
        <dbReference type="Pfam" id="PF07811"/>
    </source>
</evidence>
<keyword evidence="1" id="KW-0472">Membrane</keyword>
<dbReference type="EMBL" id="JAINVZ010000038">
    <property type="protein sequence ID" value="MBY8889238.1"/>
    <property type="molecule type" value="Genomic_DNA"/>
</dbReference>
<reference evidence="3 4" key="1">
    <citation type="submission" date="2021-08" db="EMBL/GenBank/DDBJ databases">
        <title>Streptomyces sp. PTM05 isolated from lichen.</title>
        <authorList>
            <person name="Somphong A."/>
            <person name="Phongsopitanun W."/>
            <person name="Tanasupawat S."/>
        </authorList>
    </citation>
    <scope>NUCLEOTIDE SEQUENCE [LARGE SCALE GENOMIC DNA]</scope>
    <source>
        <strain evidence="3 4">Ptm05</strain>
    </source>
</reference>
<accession>A0ABS7R187</accession>
<evidence type="ECO:0000256" key="1">
    <source>
        <dbReference type="SAM" id="Phobius"/>
    </source>
</evidence>
<dbReference type="Pfam" id="PF07811">
    <property type="entry name" value="TadE"/>
    <property type="match status" value="1"/>
</dbReference>
<dbReference type="InterPro" id="IPR012495">
    <property type="entry name" value="TadE-like_dom"/>
</dbReference>
<keyword evidence="4" id="KW-1185">Reference proteome</keyword>
<dbReference type="Proteomes" id="UP001198565">
    <property type="component" value="Unassembled WGS sequence"/>
</dbReference>
<sequence>MRGEAAVGRGRAGGVLAARWRCVIRHGADRGSYSVELAILAPAVLMLVFACIQTGLWWHAREVALTAAKRGVESGRTLDSSPAQGAAAARSFVARFGGSVRDPAVTDAGSSATTVRIDVSGTVITLVPGWDLHIDQHADGPRERWMP</sequence>
<name>A0ABS7R187_9ACTN</name>
<protein>
    <submittedName>
        <fullName evidence="3">Pilus assembly protein</fullName>
    </submittedName>
</protein>
<organism evidence="3 4">
    <name type="scientific">Streptantibioticus parmotrematis</name>
    <dbReference type="NCBI Taxonomy" id="2873249"/>
    <lineage>
        <taxon>Bacteria</taxon>
        <taxon>Bacillati</taxon>
        <taxon>Actinomycetota</taxon>
        <taxon>Actinomycetes</taxon>
        <taxon>Kitasatosporales</taxon>
        <taxon>Streptomycetaceae</taxon>
        <taxon>Streptantibioticus</taxon>
    </lineage>
</organism>
<feature type="transmembrane region" description="Helical" evidence="1">
    <location>
        <begin position="39"/>
        <end position="60"/>
    </location>
</feature>
<feature type="domain" description="TadE-like" evidence="2">
    <location>
        <begin position="31"/>
        <end position="71"/>
    </location>
</feature>
<keyword evidence="1" id="KW-1133">Transmembrane helix</keyword>
<evidence type="ECO:0000313" key="3">
    <source>
        <dbReference type="EMBL" id="MBY8889238.1"/>
    </source>
</evidence>
<gene>
    <name evidence="3" type="ORF">K7472_30980</name>
</gene>